<dbReference type="NCBIfam" id="TIGR02282">
    <property type="entry name" value="MltB"/>
    <property type="match status" value="1"/>
</dbReference>
<evidence type="ECO:0000313" key="4">
    <source>
        <dbReference type="Proteomes" id="UP000318148"/>
    </source>
</evidence>
<dbReference type="AlphaFoldDB" id="A0A520LJI9"/>
<dbReference type="Gene3D" id="1.10.8.350">
    <property type="entry name" value="Bacterial muramidase"/>
    <property type="match status" value="1"/>
</dbReference>
<dbReference type="CDD" id="cd13399">
    <property type="entry name" value="Slt35-like"/>
    <property type="match status" value="1"/>
</dbReference>
<dbReference type="InterPro" id="IPR031304">
    <property type="entry name" value="SLT_2"/>
</dbReference>
<proteinExistence type="predicted"/>
<dbReference type="EMBL" id="SHBO01000078">
    <property type="protein sequence ID" value="RZO02345.1"/>
    <property type="molecule type" value="Genomic_DNA"/>
</dbReference>
<dbReference type="Proteomes" id="UP000318148">
    <property type="component" value="Unassembled WGS sequence"/>
</dbReference>
<dbReference type="Gene3D" id="1.10.530.10">
    <property type="match status" value="1"/>
</dbReference>
<dbReference type="InterPro" id="IPR043426">
    <property type="entry name" value="MltB-like"/>
</dbReference>
<comment type="caution">
    <text evidence="3">The sequence shown here is derived from an EMBL/GenBank/DDBJ whole genome shotgun (WGS) entry which is preliminary data.</text>
</comment>
<dbReference type="InterPro" id="IPR011757">
    <property type="entry name" value="Lytic_transglycosylase_MltB"/>
</dbReference>
<reference evidence="3 4" key="1">
    <citation type="submission" date="2019-02" db="EMBL/GenBank/DDBJ databases">
        <title>Prokaryotic population dynamics and viral predation in marine succession experiment using metagenomics: the confinement effect.</title>
        <authorList>
            <person name="Haro-Moreno J.M."/>
            <person name="Rodriguez-Valera F."/>
            <person name="Lopez-Perez M."/>
        </authorList>
    </citation>
    <scope>NUCLEOTIDE SEQUENCE [LARGE SCALE GENOMIC DNA]</scope>
    <source>
        <strain evidence="3">MED-G169</strain>
    </source>
</reference>
<dbReference type="Pfam" id="PF13406">
    <property type="entry name" value="SLT_2"/>
    <property type="match status" value="1"/>
</dbReference>
<evidence type="ECO:0000259" key="2">
    <source>
        <dbReference type="Pfam" id="PF13406"/>
    </source>
</evidence>
<sequence>MVSKYKFEKEEIVKSLKSATKQDSIIRAMSKPAEKVKPWHSYRNIFITESRIENGVEFWKENINVLETAYEEFGINPEIIVSIIGIETNYGKNMGSFRVIDALSTLAFDYYTKYESRESRRLFFTHQLENLFLLAREQKIDPLSLKGSYAGAMGFGQFMPDSYRNYAVDFDNDSIADIWKNPSDAIGSVSNYLMRHGWEKDEIIATKAKLTGKRAHEIIYNKISRPKKSIEKFIELGLEPLSLDAKPGLKALPLKLENEAGEEYWFGFQNFHVIGRYNPRVKYAMAVTQLSHLVKERFCKMQLC</sequence>
<accession>A0A520LJI9</accession>
<dbReference type="PANTHER" id="PTHR30163">
    <property type="entry name" value="MEMBRANE-BOUND LYTIC MUREIN TRANSGLYCOSYLASE B"/>
    <property type="match status" value="1"/>
</dbReference>
<protein>
    <submittedName>
        <fullName evidence="3">Lytic murein transglycosylase B</fullName>
    </submittedName>
</protein>
<dbReference type="InterPro" id="IPR023346">
    <property type="entry name" value="Lysozyme-like_dom_sf"/>
</dbReference>
<gene>
    <name evidence="3" type="primary">mltB</name>
    <name evidence="3" type="ORF">EVB02_04590</name>
</gene>
<organism evidence="3 4">
    <name type="scientific">SAR92 clade bacterium</name>
    <dbReference type="NCBI Taxonomy" id="2315479"/>
    <lineage>
        <taxon>Bacteria</taxon>
        <taxon>Pseudomonadati</taxon>
        <taxon>Pseudomonadota</taxon>
        <taxon>Gammaproteobacteria</taxon>
        <taxon>Cellvibrionales</taxon>
        <taxon>Porticoccaceae</taxon>
        <taxon>SAR92 clade</taxon>
    </lineage>
</organism>
<feature type="active site" evidence="1">
    <location>
        <position position="87"/>
    </location>
</feature>
<evidence type="ECO:0000313" key="3">
    <source>
        <dbReference type="EMBL" id="RZO02345.1"/>
    </source>
</evidence>
<name>A0A520LJI9_9GAMM</name>
<dbReference type="GO" id="GO:0008933">
    <property type="term" value="F:peptidoglycan lytic transglycosylase activity"/>
    <property type="evidence" value="ECO:0007669"/>
    <property type="project" value="TreeGrafter"/>
</dbReference>
<dbReference type="FunFam" id="1.10.8.350:FF:000001">
    <property type="entry name" value="Lytic murein transglycosylase B"/>
    <property type="match status" value="1"/>
</dbReference>
<feature type="domain" description="Transglycosylase SLT" evidence="2">
    <location>
        <begin position="2"/>
        <end position="291"/>
    </location>
</feature>
<evidence type="ECO:0000256" key="1">
    <source>
        <dbReference type="PIRSR" id="PIRSR611757-1"/>
    </source>
</evidence>
<dbReference type="SUPFAM" id="SSF53955">
    <property type="entry name" value="Lysozyme-like"/>
    <property type="match status" value="1"/>
</dbReference>
<dbReference type="GO" id="GO:0009253">
    <property type="term" value="P:peptidoglycan catabolic process"/>
    <property type="evidence" value="ECO:0007669"/>
    <property type="project" value="TreeGrafter"/>
</dbReference>
<dbReference type="PANTHER" id="PTHR30163:SF9">
    <property type="entry name" value="MEMBRANE-BOUND LYTIC MUREIN TRANSGLYCOSYLASE B"/>
    <property type="match status" value="1"/>
</dbReference>